<dbReference type="RefSeq" id="WP_211976714.1">
    <property type="nucleotide sequence ID" value="NZ_CBFHAM010000074.1"/>
</dbReference>
<keyword evidence="1" id="KW-0732">Signal</keyword>
<dbReference type="Proteomes" id="UP000676386">
    <property type="component" value="Unassembled WGS sequence"/>
</dbReference>
<name>A0ABS5J8K9_9BACT</name>
<dbReference type="PROSITE" id="PS51175">
    <property type="entry name" value="CBM6"/>
    <property type="match status" value="1"/>
</dbReference>
<feature type="domain" description="FAS1" evidence="2">
    <location>
        <begin position="34"/>
        <end position="200"/>
    </location>
</feature>
<dbReference type="SUPFAM" id="SSF82153">
    <property type="entry name" value="FAS1 domain"/>
    <property type="match status" value="1"/>
</dbReference>
<keyword evidence="5" id="KW-1185">Reference proteome</keyword>
<dbReference type="InterPro" id="IPR008979">
    <property type="entry name" value="Galactose-bd-like_sf"/>
</dbReference>
<dbReference type="InterPro" id="IPR000782">
    <property type="entry name" value="FAS1_domain"/>
</dbReference>
<feature type="domain" description="CBM6" evidence="3">
    <location>
        <begin position="259"/>
        <end position="376"/>
    </location>
</feature>
<dbReference type="PROSITE" id="PS51257">
    <property type="entry name" value="PROKAR_LIPOPROTEIN"/>
    <property type="match status" value="1"/>
</dbReference>
<dbReference type="InterPro" id="IPR006584">
    <property type="entry name" value="Cellulose-bd_IV"/>
</dbReference>
<dbReference type="Gene3D" id="2.60.120.260">
    <property type="entry name" value="Galactose-binding domain-like"/>
    <property type="match status" value="1"/>
</dbReference>
<dbReference type="InterPro" id="IPR005084">
    <property type="entry name" value="CBM6"/>
</dbReference>
<evidence type="ECO:0000313" key="5">
    <source>
        <dbReference type="Proteomes" id="UP000676386"/>
    </source>
</evidence>
<protein>
    <submittedName>
        <fullName evidence="4">Carbohydrate-binding protein</fullName>
    </submittedName>
</protein>
<dbReference type="InterPro" id="IPR036378">
    <property type="entry name" value="FAS1_dom_sf"/>
</dbReference>
<dbReference type="Gene3D" id="2.30.180.10">
    <property type="entry name" value="FAS1 domain"/>
    <property type="match status" value="1"/>
</dbReference>
<comment type="caution">
    <text evidence="4">The sequence shown here is derived from an EMBL/GenBank/DDBJ whole genome shotgun (WGS) entry which is preliminary data.</text>
</comment>
<organism evidence="4 5">
    <name type="scientific">Chitinophaga hostae</name>
    <dbReference type="NCBI Taxonomy" id="2831022"/>
    <lineage>
        <taxon>Bacteria</taxon>
        <taxon>Pseudomonadati</taxon>
        <taxon>Bacteroidota</taxon>
        <taxon>Chitinophagia</taxon>
        <taxon>Chitinophagales</taxon>
        <taxon>Chitinophagaceae</taxon>
        <taxon>Chitinophaga</taxon>
    </lineage>
</organism>
<gene>
    <name evidence="4" type="ORF">KE626_29765</name>
</gene>
<evidence type="ECO:0000313" key="4">
    <source>
        <dbReference type="EMBL" id="MBS0031554.1"/>
    </source>
</evidence>
<sequence>MKKFLILLAITGGFACNKGMEDYRHAKPVSEVAVSTYDFLRQQGALYDTLLRIIDKVHLTEILKNDKVTFFIPQDNSIETAMRNVNFARERLGDKGNWTMDSIPLKVWDSLLRRYIIPGIVDADSLRYADGADLVSLYQHEMNGKMSRTNASGAVGGGTEVVQFSDRNDSRFIKDWSTALTQNVDIKTKNGLMHILESRHVFGFTSFVGKAYPKSLEPIQGPYLGFPLEIPGIINAADYDEGPKEVAFHYGNPNGNHAYRSDAPGTENCSEGDNQVSPGGGYNIGWTSDGDWVRYTVNIKEAGKYKVELRIAGNGGGIIYLSINDVPVSDEIPIQGTGGWQSWQGAIGTADLPAGKQLMKVVIKRANLNLHRIILTKIN</sequence>
<evidence type="ECO:0000259" key="3">
    <source>
        <dbReference type="PROSITE" id="PS51175"/>
    </source>
</evidence>
<accession>A0ABS5J8K9</accession>
<dbReference type="Pfam" id="PF03422">
    <property type="entry name" value="CBM_6"/>
    <property type="match status" value="1"/>
</dbReference>
<dbReference type="PROSITE" id="PS50213">
    <property type="entry name" value="FAS1"/>
    <property type="match status" value="1"/>
</dbReference>
<dbReference type="SUPFAM" id="SSF49785">
    <property type="entry name" value="Galactose-binding domain-like"/>
    <property type="match status" value="1"/>
</dbReference>
<reference evidence="4 5" key="1">
    <citation type="submission" date="2021-04" db="EMBL/GenBank/DDBJ databases">
        <title>Chitinophaga sp. nov., isolated from the rhizosphere soil.</title>
        <authorList>
            <person name="He S."/>
        </authorList>
    </citation>
    <scope>NUCLEOTIDE SEQUENCE [LARGE SCALE GENOMIC DNA]</scope>
    <source>
        <strain evidence="4 5">2R12</strain>
    </source>
</reference>
<dbReference type="CDD" id="cd04080">
    <property type="entry name" value="CBM6_cellulase-like"/>
    <property type="match status" value="1"/>
</dbReference>
<dbReference type="SMART" id="SM00606">
    <property type="entry name" value="CBD_IV"/>
    <property type="match status" value="1"/>
</dbReference>
<evidence type="ECO:0000256" key="1">
    <source>
        <dbReference type="ARBA" id="ARBA00022729"/>
    </source>
</evidence>
<proteinExistence type="predicted"/>
<evidence type="ECO:0000259" key="2">
    <source>
        <dbReference type="PROSITE" id="PS50213"/>
    </source>
</evidence>
<dbReference type="EMBL" id="JAGTXB010000023">
    <property type="protein sequence ID" value="MBS0031554.1"/>
    <property type="molecule type" value="Genomic_DNA"/>
</dbReference>